<proteinExistence type="predicted"/>
<evidence type="ECO:0008006" key="4">
    <source>
        <dbReference type="Google" id="ProtNLM"/>
    </source>
</evidence>
<sequence>MQKRQDVAIKNIENQMGQLAKMLTERQPGTWPSNTEVNPKEKVNAITTRSGVELPEIHVKRSGVDKETASSKERATTSEKAVEKEKEDSLPEYIPPPAYVPPILFPQRLQKHKLDKQFEKFLEVFKKLQINIPFADALAQMPSYAKFMQLGLREANPTTISLQLVDRSVKCPRGVVEDILVKVDKFIFPANFIILDMGEDRDVPLILGRSFLATGRVLIDVQKGQLVLRLNEEQVTFNVFKAIQYSSSSDSCFQIDIIDHEAANTFTIENPSNR</sequence>
<evidence type="ECO:0000313" key="2">
    <source>
        <dbReference type="EMBL" id="KAL2491673.1"/>
    </source>
</evidence>
<protein>
    <recommendedName>
        <fullName evidence="4">Aspartic peptidase DDI1-type domain-containing protein</fullName>
    </recommendedName>
</protein>
<dbReference type="InterPro" id="IPR021109">
    <property type="entry name" value="Peptidase_aspartic_dom_sf"/>
</dbReference>
<gene>
    <name evidence="2" type="ORF">Adt_27301</name>
</gene>
<evidence type="ECO:0000313" key="3">
    <source>
        <dbReference type="Proteomes" id="UP001604336"/>
    </source>
</evidence>
<dbReference type="AlphaFoldDB" id="A0ABD1RTC8"/>
<feature type="compositionally biased region" description="Basic and acidic residues" evidence="1">
    <location>
        <begin position="55"/>
        <end position="89"/>
    </location>
</feature>
<evidence type="ECO:0000256" key="1">
    <source>
        <dbReference type="SAM" id="MobiDB-lite"/>
    </source>
</evidence>
<name>A0ABD1RTC8_9LAMI</name>
<dbReference type="Proteomes" id="UP001604336">
    <property type="component" value="Unassembled WGS sequence"/>
</dbReference>
<dbReference type="Gene3D" id="2.40.70.10">
    <property type="entry name" value="Acid Proteases"/>
    <property type="match status" value="1"/>
</dbReference>
<keyword evidence="3" id="KW-1185">Reference proteome</keyword>
<dbReference type="EMBL" id="JBFOLK010000008">
    <property type="protein sequence ID" value="KAL2491673.1"/>
    <property type="molecule type" value="Genomic_DNA"/>
</dbReference>
<reference evidence="3" key="1">
    <citation type="submission" date="2024-07" db="EMBL/GenBank/DDBJ databases">
        <title>Two chromosome-level genome assemblies of Korean endemic species Abeliophyllum distichum and Forsythia ovata (Oleaceae).</title>
        <authorList>
            <person name="Jang H."/>
        </authorList>
    </citation>
    <scope>NUCLEOTIDE SEQUENCE [LARGE SCALE GENOMIC DNA]</scope>
</reference>
<feature type="region of interest" description="Disordered" evidence="1">
    <location>
        <begin position="54"/>
        <end position="89"/>
    </location>
</feature>
<accession>A0ABD1RTC8</accession>
<dbReference type="PANTHER" id="PTHR33067">
    <property type="entry name" value="RNA-DIRECTED DNA POLYMERASE-RELATED"/>
    <property type="match status" value="1"/>
</dbReference>
<dbReference type="PANTHER" id="PTHR33067:SF9">
    <property type="entry name" value="RNA-DIRECTED DNA POLYMERASE"/>
    <property type="match status" value="1"/>
</dbReference>
<organism evidence="2 3">
    <name type="scientific">Abeliophyllum distichum</name>
    <dbReference type="NCBI Taxonomy" id="126358"/>
    <lineage>
        <taxon>Eukaryota</taxon>
        <taxon>Viridiplantae</taxon>
        <taxon>Streptophyta</taxon>
        <taxon>Embryophyta</taxon>
        <taxon>Tracheophyta</taxon>
        <taxon>Spermatophyta</taxon>
        <taxon>Magnoliopsida</taxon>
        <taxon>eudicotyledons</taxon>
        <taxon>Gunneridae</taxon>
        <taxon>Pentapetalae</taxon>
        <taxon>asterids</taxon>
        <taxon>lamiids</taxon>
        <taxon>Lamiales</taxon>
        <taxon>Oleaceae</taxon>
        <taxon>Forsythieae</taxon>
        <taxon>Abeliophyllum</taxon>
    </lineage>
</organism>
<dbReference type="CDD" id="cd00303">
    <property type="entry name" value="retropepsin_like"/>
    <property type="match status" value="1"/>
</dbReference>
<comment type="caution">
    <text evidence="2">The sequence shown here is derived from an EMBL/GenBank/DDBJ whole genome shotgun (WGS) entry which is preliminary data.</text>
</comment>